<reference evidence="5 7" key="1">
    <citation type="submission" date="2015-03" db="EMBL/GenBank/DDBJ databases">
        <authorList>
            <person name="Murphy D."/>
        </authorList>
    </citation>
    <scope>NUCLEOTIDE SEQUENCE [LARGE SCALE GENOMIC DNA]</scope>
    <source>
        <strain evidence="5 7">IP26249</strain>
    </source>
</reference>
<evidence type="ECO:0000256" key="1">
    <source>
        <dbReference type="ARBA" id="ARBA00022468"/>
    </source>
</evidence>
<feature type="compositionally biased region" description="Basic and acidic residues" evidence="4">
    <location>
        <begin position="28"/>
        <end position="37"/>
    </location>
</feature>
<evidence type="ECO:0000313" key="5">
    <source>
        <dbReference type="EMBL" id="CFQ71340.1"/>
    </source>
</evidence>
<dbReference type="Proteomes" id="UP000048841">
    <property type="component" value="Unassembled WGS sequence"/>
</dbReference>
<feature type="region of interest" description="Disordered" evidence="4">
    <location>
        <begin position="1"/>
        <end position="100"/>
    </location>
</feature>
<keyword evidence="1 3" id="KW-0343">GTPase activation</keyword>
<dbReference type="GeneID" id="31410907"/>
<reference evidence="6 8" key="2">
    <citation type="submission" date="2021-01" db="EMBL/GenBank/DDBJ databases">
        <title>FDA dAtabase for Regulatory Grade micrObial Sequences (FDA-ARGOS): Supporting development and validation of Infectious Disease Dx tests.</title>
        <authorList>
            <person name="Blissenbach B."/>
            <person name="Krut O."/>
            <person name="Tallon L."/>
            <person name="Sadzewicz L."/>
            <person name="Zhao X."/>
            <person name="Boylan J."/>
            <person name="Ott S."/>
            <person name="Bowen H."/>
            <person name="Vavikolanu K."/>
            <person name="Mehta A."/>
            <person name="Aluvathingal J."/>
            <person name="Nadendla S."/>
            <person name="Yan Y."/>
            <person name="Sichtig H."/>
        </authorList>
    </citation>
    <scope>NUCLEOTIDE SEQUENCE [LARGE SCALE GENOMIC DNA]</scope>
    <source>
        <strain evidence="6 8">FDAARGOS_1082</strain>
    </source>
</reference>
<organism evidence="5 7">
    <name type="scientific">Yersinia enterocolitica</name>
    <dbReference type="NCBI Taxonomy" id="630"/>
    <lineage>
        <taxon>Bacteria</taxon>
        <taxon>Pseudomonadati</taxon>
        <taxon>Pseudomonadota</taxon>
        <taxon>Gammaproteobacteria</taxon>
        <taxon>Enterobacterales</taxon>
        <taxon>Yersiniaceae</taxon>
        <taxon>Yersinia</taxon>
    </lineage>
</organism>
<dbReference type="PATRIC" id="fig|630.129.peg.4257"/>
<evidence type="ECO:0000256" key="3">
    <source>
        <dbReference type="HAMAP-Rule" id="MF_01058"/>
    </source>
</evidence>
<evidence type="ECO:0000256" key="2">
    <source>
        <dbReference type="ARBA" id="ARBA00022517"/>
    </source>
</evidence>
<dbReference type="Proteomes" id="UP000595309">
    <property type="component" value="Chromosome"/>
</dbReference>
<dbReference type="KEGG" id="yet:CH48_1705"/>
<sequence>MKQPNKAPRADRAAPKGTATPKRHKKTRVELDIEARERKRQKRHSGNRSGARTNVEGSNKTGSTQAQEKDPRIGSKVPVPLVVESKTKAKPTTKPVAKVEAKPRLTPEEELTKLENDERLDALLDKLDNDEVLSKEDQAYVDLTLDRIDALMEQLGIELGDDEDDEEREEKPEDILKLLKSGNPKDTF</sequence>
<feature type="region of interest" description="Disordered" evidence="4">
    <location>
        <begin position="158"/>
        <end position="188"/>
    </location>
</feature>
<dbReference type="EMBL" id="CGBR01000031">
    <property type="protein sequence ID" value="CFQ71340.1"/>
    <property type="molecule type" value="Genomic_DNA"/>
</dbReference>
<keyword evidence="2 3" id="KW-0690">Ribosome biogenesis</keyword>
<evidence type="ECO:0000313" key="7">
    <source>
        <dbReference type="Proteomes" id="UP000048841"/>
    </source>
</evidence>
<dbReference type="InterPro" id="IPR007336">
    <property type="entry name" value="YihI"/>
</dbReference>
<dbReference type="Pfam" id="PF04220">
    <property type="entry name" value="YihI"/>
    <property type="match status" value="1"/>
</dbReference>
<dbReference type="NCBIfam" id="NF003560">
    <property type="entry name" value="PRK05244.1-1"/>
    <property type="match status" value="1"/>
</dbReference>
<dbReference type="RefSeq" id="WP_005165056.1">
    <property type="nucleotide sequence ID" value="NZ_CGBC01000053.1"/>
</dbReference>
<dbReference type="GO" id="GO:0042254">
    <property type="term" value="P:ribosome biogenesis"/>
    <property type="evidence" value="ECO:0007669"/>
    <property type="project" value="UniProtKB-KW"/>
</dbReference>
<proteinExistence type="inferred from homology"/>
<feature type="compositionally biased region" description="Acidic residues" evidence="4">
    <location>
        <begin position="159"/>
        <end position="168"/>
    </location>
</feature>
<dbReference type="AlphaFoldDB" id="A0A0E1N9M8"/>
<dbReference type="HAMAP" id="MF_01058">
    <property type="entry name" value="GAP_YihI"/>
    <property type="match status" value="1"/>
</dbReference>
<evidence type="ECO:0000313" key="8">
    <source>
        <dbReference type="Proteomes" id="UP000595309"/>
    </source>
</evidence>
<comment type="subunit">
    <text evidence="3">Interacts with Der.</text>
</comment>
<dbReference type="EMBL" id="CP068146">
    <property type="protein sequence ID" value="QQU48648.1"/>
    <property type="molecule type" value="Genomic_DNA"/>
</dbReference>
<feature type="compositionally biased region" description="Polar residues" evidence="4">
    <location>
        <begin position="47"/>
        <end position="66"/>
    </location>
</feature>
<protein>
    <recommendedName>
        <fullName evidence="3">Der GTPase-activating protein YihI</fullName>
    </recommendedName>
</protein>
<dbReference type="OMA" id="ENNECLN"/>
<dbReference type="GO" id="GO:0005096">
    <property type="term" value="F:GTPase activator activity"/>
    <property type="evidence" value="ECO:0007669"/>
    <property type="project" value="UniProtKB-KW"/>
</dbReference>
<accession>A0A0E1N9M8</accession>
<evidence type="ECO:0000256" key="4">
    <source>
        <dbReference type="SAM" id="MobiDB-lite"/>
    </source>
</evidence>
<comment type="similarity">
    <text evidence="3">Belongs to the YihI family.</text>
</comment>
<comment type="function">
    <text evidence="3">A GTPase-activating protein (GAP) that modifies Der/EngA GTPase function. May play a role in ribosome biogenesis.</text>
</comment>
<evidence type="ECO:0000313" key="6">
    <source>
        <dbReference type="EMBL" id="QQU48648.1"/>
    </source>
</evidence>
<gene>
    <name evidence="3 5" type="primary">yihI</name>
    <name evidence="5" type="ORF">ERS137941_03441</name>
    <name evidence="6" type="ORF">I6I39_08190</name>
</gene>
<name>A0A0E1N9M8_YEREN</name>